<dbReference type="PROSITE" id="PS50164">
    <property type="entry name" value="GIY_YIG"/>
    <property type="match status" value="1"/>
</dbReference>
<name>A0A2X0ZZ21_9BACI</name>
<evidence type="ECO:0000313" key="2">
    <source>
        <dbReference type="EMBL" id="SPU38213.1"/>
    </source>
</evidence>
<dbReference type="EMBL" id="UAQE01000004">
    <property type="protein sequence ID" value="SPU38213.1"/>
    <property type="molecule type" value="Genomic_DNA"/>
</dbReference>
<dbReference type="Proteomes" id="UP000251431">
    <property type="component" value="Unassembled WGS sequence"/>
</dbReference>
<feature type="domain" description="GIY-YIG" evidence="1">
    <location>
        <begin position="171"/>
        <end position="262"/>
    </location>
</feature>
<dbReference type="RefSeq" id="WP_112118264.1">
    <property type="nucleotide sequence ID" value="NZ_UAQE01000004.1"/>
</dbReference>
<organism evidence="2 3">
    <name type="scientific">Lysinibacillus capsici</name>
    <dbReference type="NCBI Taxonomy" id="2115968"/>
    <lineage>
        <taxon>Bacteria</taxon>
        <taxon>Bacillati</taxon>
        <taxon>Bacillota</taxon>
        <taxon>Bacilli</taxon>
        <taxon>Bacillales</taxon>
        <taxon>Bacillaceae</taxon>
        <taxon>Lysinibacillus</taxon>
    </lineage>
</organism>
<dbReference type="InterPro" id="IPR035901">
    <property type="entry name" value="GIY-YIG_endonuc_sf"/>
</dbReference>
<sequence length="268" mass="30918">MFDVLEPILTTSGLASMFKLKERYDKTNESTPWVKYSVKPNFYKIRAFELWDNEPKRFFRIYHAPDMNEYLKNTLMSLPEVVKKGTYYIDFQAADYLQIATNIAEILASEEIIQESKATSRLAHTSRFEGLELPDVDVSQEEVLGQTFSWREIIAIWEDNSEQNNLKKVLSQNGIYIQRSEDGKSRYIGSAYGTGGIIGRWMTHLGFLGDAHHLNLYILENGYNSITFSVIEFMEGTNSEIIQKESMWKKTFGTINKGPYNGIQLNKN</sequence>
<proteinExistence type="predicted"/>
<evidence type="ECO:0000259" key="1">
    <source>
        <dbReference type="PROSITE" id="PS50164"/>
    </source>
</evidence>
<reference evidence="2 3" key="1">
    <citation type="submission" date="2018-06" db="EMBL/GenBank/DDBJ databases">
        <authorList>
            <consortium name="Pathogen Informatics"/>
            <person name="Doyle S."/>
        </authorList>
    </citation>
    <scope>NUCLEOTIDE SEQUENCE [LARGE SCALE GENOMIC DNA]</scope>
    <source>
        <strain evidence="2 3">NCTC7582</strain>
    </source>
</reference>
<dbReference type="SUPFAM" id="SSF82771">
    <property type="entry name" value="GIY-YIG endonuclease"/>
    <property type="match status" value="1"/>
</dbReference>
<protein>
    <recommendedName>
        <fullName evidence="1">GIY-YIG domain-containing protein</fullName>
    </recommendedName>
</protein>
<evidence type="ECO:0000313" key="3">
    <source>
        <dbReference type="Proteomes" id="UP000251431"/>
    </source>
</evidence>
<dbReference type="Gene3D" id="3.40.1440.10">
    <property type="entry name" value="GIY-YIG endonuclease"/>
    <property type="match status" value="1"/>
</dbReference>
<dbReference type="InterPro" id="IPR000305">
    <property type="entry name" value="GIY-YIG_endonuc"/>
</dbReference>
<dbReference type="Pfam" id="PF01541">
    <property type="entry name" value="GIY-YIG"/>
    <property type="match status" value="1"/>
</dbReference>
<gene>
    <name evidence="2" type="ORF">NCTC7582_04167</name>
</gene>
<dbReference type="AlphaFoldDB" id="A0A2X0ZZ21"/>
<accession>A0A2X0ZZ21</accession>